<gene>
    <name evidence="1" type="primary">tc1a-L9</name>
    <name evidence="1" type="ORF">Hamer_G002337</name>
</gene>
<reference evidence="1" key="1">
    <citation type="journal article" date="2021" name="Sci. Adv.">
        <title>The American lobster genome reveals insights on longevity, neural, and immune adaptations.</title>
        <authorList>
            <person name="Polinski J.M."/>
            <person name="Zimin A.V."/>
            <person name="Clark K.F."/>
            <person name="Kohn A.B."/>
            <person name="Sadowski N."/>
            <person name="Timp W."/>
            <person name="Ptitsyn A."/>
            <person name="Khanna P."/>
            <person name="Romanova D.Y."/>
            <person name="Williams P."/>
            <person name="Greenwood S.J."/>
            <person name="Moroz L.L."/>
            <person name="Walt D.R."/>
            <person name="Bodnar A.G."/>
        </authorList>
    </citation>
    <scope>NUCLEOTIDE SEQUENCE</scope>
    <source>
        <strain evidence="1">GMGI-L3</strain>
    </source>
</reference>
<dbReference type="Proteomes" id="UP000747542">
    <property type="component" value="Unassembled WGS sequence"/>
</dbReference>
<evidence type="ECO:0000313" key="1">
    <source>
        <dbReference type="EMBL" id="KAG7168315.1"/>
    </source>
</evidence>
<comment type="caution">
    <text evidence="1">The sequence shown here is derived from an EMBL/GenBank/DDBJ whole genome shotgun (WGS) entry which is preliminary data.</text>
</comment>
<dbReference type="InterPro" id="IPR036397">
    <property type="entry name" value="RNaseH_sf"/>
</dbReference>
<dbReference type="AlphaFoldDB" id="A0A8J5K1C6"/>
<evidence type="ECO:0000313" key="2">
    <source>
        <dbReference type="Proteomes" id="UP000747542"/>
    </source>
</evidence>
<dbReference type="EMBL" id="JAHLQT010020073">
    <property type="protein sequence ID" value="KAG7168315.1"/>
    <property type="molecule type" value="Genomic_DNA"/>
</dbReference>
<proteinExistence type="predicted"/>
<dbReference type="Gene3D" id="3.30.420.10">
    <property type="entry name" value="Ribonuclease H-like superfamily/Ribonuclease H"/>
    <property type="match status" value="1"/>
</dbReference>
<dbReference type="GO" id="GO:0003676">
    <property type="term" value="F:nucleic acid binding"/>
    <property type="evidence" value="ECO:0007669"/>
    <property type="project" value="InterPro"/>
</dbReference>
<protein>
    <submittedName>
        <fullName evidence="1">Transposable element Tc1 transposase-like 9</fullName>
    </submittedName>
</protein>
<name>A0A8J5K1C6_HOMAM</name>
<keyword evidence="2" id="KW-1185">Reference proteome</keyword>
<accession>A0A8J5K1C6</accession>
<organism evidence="1 2">
    <name type="scientific">Homarus americanus</name>
    <name type="common">American lobster</name>
    <dbReference type="NCBI Taxonomy" id="6706"/>
    <lineage>
        <taxon>Eukaryota</taxon>
        <taxon>Metazoa</taxon>
        <taxon>Ecdysozoa</taxon>
        <taxon>Arthropoda</taxon>
        <taxon>Crustacea</taxon>
        <taxon>Multicrustacea</taxon>
        <taxon>Malacostraca</taxon>
        <taxon>Eumalacostraca</taxon>
        <taxon>Eucarida</taxon>
        <taxon>Decapoda</taxon>
        <taxon>Pleocyemata</taxon>
        <taxon>Astacidea</taxon>
        <taxon>Nephropoidea</taxon>
        <taxon>Nephropidae</taxon>
        <taxon>Homarus</taxon>
    </lineage>
</organism>
<sequence>MDNCITRWKHGQLHHQAGAWTTAPPGIRAAIPKTTLLQGVASSAAACLDSNIPPRKPIPGRPGKTTKATDKLLKSEVLKNPQISETELKKAHPIVLGNISEQTIQNHLQKELCFPSWSPAKNPLLMKQRLEFAKKYQKWTAEDWSKVMWSDESTFRCVTVHQGRVRRPVSASCYDSMFAKKIVKHPEFVTLWGCFSGECSHGGLYFLPKNVTMNGER</sequence>